<keyword evidence="3" id="KW-0408">Iron</keyword>
<keyword evidence="1" id="KW-0479">Metal-binding</keyword>
<evidence type="ECO:0000256" key="3">
    <source>
        <dbReference type="ARBA" id="ARBA00023004"/>
    </source>
</evidence>
<dbReference type="InterPro" id="IPR004843">
    <property type="entry name" value="Calcineurin-like_PHP"/>
</dbReference>
<dbReference type="AlphaFoldDB" id="T0C978"/>
<dbReference type="Gene3D" id="3.60.21.10">
    <property type="match status" value="1"/>
</dbReference>
<dbReference type="RefSeq" id="WP_021295103.1">
    <property type="nucleotide sequence ID" value="NZ_AURB01000040.1"/>
</dbReference>
<dbReference type="eggNOG" id="COG1409">
    <property type="taxonomic scope" value="Bacteria"/>
</dbReference>
<protein>
    <submittedName>
        <fullName evidence="5">Metallophosphoesterase</fullName>
    </submittedName>
</protein>
<dbReference type="GO" id="GO:0046872">
    <property type="term" value="F:metal ion binding"/>
    <property type="evidence" value="ECO:0007669"/>
    <property type="project" value="UniProtKB-KW"/>
</dbReference>
<dbReference type="InterPro" id="IPR029052">
    <property type="entry name" value="Metallo-depent_PP-like"/>
</dbReference>
<reference evidence="6" key="1">
    <citation type="journal article" date="2022" name="G3 (Bethesda)">
        <title>Unveiling the complete genome sequence of Alicyclobacillus acidoterrestris DSM 3922T, a taint-producing strain.</title>
        <authorList>
            <person name="Leonardo I.C."/>
            <person name="Barreto Crespo M.T."/>
            <person name="Gaspar F.B."/>
        </authorList>
    </citation>
    <scope>NUCLEOTIDE SEQUENCE [LARGE SCALE GENOMIC DNA]</scope>
    <source>
        <strain evidence="6">DSM 3922</strain>
    </source>
</reference>
<dbReference type="PANTHER" id="PTHR42988">
    <property type="entry name" value="PHOSPHOHYDROLASE"/>
    <property type="match status" value="1"/>
</dbReference>
<evidence type="ECO:0000256" key="4">
    <source>
        <dbReference type="ARBA" id="ARBA00025742"/>
    </source>
</evidence>
<proteinExistence type="inferred from homology"/>
<sequence length="283" mass="32483">MTLRIAVLGDVHYPYLPGGSEEQIAARDRFYADVFEQFFAETADLYVCVGDVTHTGHPEEWAGIARILAQYHDQPFRFVLGNHDTLLQSKSSVLSSMNQQRHWVEQLEHLPLLFLDTTQESRRDDWGGAVDREQLEWIRTRHAESAEPLFVFAHHPLYNTTAKSDEPMMYVQNSDDVEAAMASLSKQVFYFNGHNHVQSIVKHPRRSNWVCIQTASILSGLRYRVVEVTSMSMTVNTKVIDAEGMKETLTTLYQGIPDYWHNPDAVGEETDDAITVQRYDLKY</sequence>
<keyword evidence="6" id="KW-1185">Reference proteome</keyword>
<evidence type="ECO:0000256" key="2">
    <source>
        <dbReference type="ARBA" id="ARBA00022801"/>
    </source>
</evidence>
<dbReference type="PANTHER" id="PTHR42988:SF2">
    <property type="entry name" value="CYCLIC NUCLEOTIDE PHOSPHODIESTERASE CBUA0032-RELATED"/>
    <property type="match status" value="1"/>
</dbReference>
<accession>A0A9E6ZQE6</accession>
<dbReference type="InterPro" id="IPR050884">
    <property type="entry name" value="CNP_phosphodiesterase-III"/>
</dbReference>
<dbReference type="Proteomes" id="UP000829401">
    <property type="component" value="Chromosome"/>
</dbReference>
<accession>T0C978</accession>
<evidence type="ECO:0000313" key="5">
    <source>
        <dbReference type="EMBL" id="UNO49979.1"/>
    </source>
</evidence>
<dbReference type="Pfam" id="PF00149">
    <property type="entry name" value="Metallophos"/>
    <property type="match status" value="1"/>
</dbReference>
<organism evidence="5 6">
    <name type="scientific">Alicyclobacillus acidoterrestris (strain ATCC 49025 / DSM 3922 / CIP 106132 / NCIMB 13137 / GD3B)</name>
    <dbReference type="NCBI Taxonomy" id="1356854"/>
    <lineage>
        <taxon>Bacteria</taxon>
        <taxon>Bacillati</taxon>
        <taxon>Bacillota</taxon>
        <taxon>Bacilli</taxon>
        <taxon>Bacillales</taxon>
        <taxon>Alicyclobacillaceae</taxon>
        <taxon>Alicyclobacillus</taxon>
    </lineage>
</organism>
<dbReference type="GO" id="GO:0016787">
    <property type="term" value="F:hydrolase activity"/>
    <property type="evidence" value="ECO:0007669"/>
    <property type="project" value="UniProtKB-KW"/>
</dbReference>
<evidence type="ECO:0000313" key="6">
    <source>
        <dbReference type="Proteomes" id="UP000829401"/>
    </source>
</evidence>
<name>T0C978_ALIAG</name>
<dbReference type="EMBL" id="CP080467">
    <property type="protein sequence ID" value="UNO49979.1"/>
    <property type="molecule type" value="Genomic_DNA"/>
</dbReference>
<dbReference type="KEGG" id="aaco:K1I37_05650"/>
<dbReference type="OrthoDB" id="1645838at2"/>
<evidence type="ECO:0000256" key="1">
    <source>
        <dbReference type="ARBA" id="ARBA00022723"/>
    </source>
</evidence>
<dbReference type="SUPFAM" id="SSF56300">
    <property type="entry name" value="Metallo-dependent phosphatases"/>
    <property type="match status" value="1"/>
</dbReference>
<dbReference type="STRING" id="1356854.N007_19705"/>
<keyword evidence="2" id="KW-0378">Hydrolase</keyword>
<gene>
    <name evidence="5" type="ORF">K1I37_05650</name>
</gene>
<comment type="similarity">
    <text evidence="4">Belongs to the cyclic nucleotide phosphodiesterase class-III family.</text>
</comment>